<accession>A6ITL6</accession>
<dbReference type="EMBL" id="CH473968">
    <property type="protein sequence ID" value="EDL80917.1"/>
    <property type="molecule type" value="Genomic_DNA"/>
</dbReference>
<evidence type="ECO:0000313" key="1">
    <source>
        <dbReference type="EMBL" id="EDL80917.1"/>
    </source>
</evidence>
<name>A6ITL6_RAT</name>
<sequence length="102" mass="10563">MQGLSRPLDALKILTPVLPFPPIQLLEGGTLQWHRLGGEGSEDYLWPHCPQYDLSCRTVDVPSLTAQGSVPGPSLACASGTTGAELGLGRGRASGASCCGCL</sequence>
<dbReference type="AlphaFoldDB" id="A6ITL6"/>
<protein>
    <submittedName>
        <fullName evidence="1">RCG30773</fullName>
    </submittedName>
</protein>
<evidence type="ECO:0000313" key="2">
    <source>
        <dbReference type="Proteomes" id="UP000234681"/>
    </source>
</evidence>
<reference evidence="2" key="1">
    <citation type="submission" date="2005-09" db="EMBL/GenBank/DDBJ databases">
        <authorList>
            <person name="Mural R.J."/>
            <person name="Li P.W."/>
            <person name="Adams M.D."/>
            <person name="Amanatides P.G."/>
            <person name="Baden-Tillson H."/>
            <person name="Barnstead M."/>
            <person name="Chin S.H."/>
            <person name="Dew I."/>
            <person name="Evans C.A."/>
            <person name="Ferriera S."/>
            <person name="Flanigan M."/>
            <person name="Fosler C."/>
            <person name="Glodek A."/>
            <person name="Gu Z."/>
            <person name="Holt R.A."/>
            <person name="Jennings D."/>
            <person name="Kraft C.L."/>
            <person name="Lu F."/>
            <person name="Nguyen T."/>
            <person name="Nusskern D.R."/>
            <person name="Pfannkoch C.M."/>
            <person name="Sitter C."/>
            <person name="Sutton G.G."/>
            <person name="Venter J.C."/>
            <person name="Wang Z."/>
            <person name="Woodage T."/>
            <person name="Zheng X.H."/>
            <person name="Zhong F."/>
        </authorList>
    </citation>
    <scope>NUCLEOTIDE SEQUENCE [LARGE SCALE GENOMIC DNA]</scope>
    <source>
        <strain>BN</strain>
        <strain evidence="2">Sprague-Dawley</strain>
    </source>
</reference>
<gene>
    <name evidence="1" type="ORF">rCG_30773</name>
</gene>
<dbReference type="Proteomes" id="UP000234681">
    <property type="component" value="Chromosome 5"/>
</dbReference>
<organism evidence="1 2">
    <name type="scientific">Rattus norvegicus</name>
    <name type="common">Rat</name>
    <dbReference type="NCBI Taxonomy" id="10116"/>
    <lineage>
        <taxon>Eukaryota</taxon>
        <taxon>Metazoa</taxon>
        <taxon>Chordata</taxon>
        <taxon>Craniata</taxon>
        <taxon>Vertebrata</taxon>
        <taxon>Euteleostomi</taxon>
        <taxon>Mammalia</taxon>
        <taxon>Eutheria</taxon>
        <taxon>Euarchontoglires</taxon>
        <taxon>Glires</taxon>
        <taxon>Rodentia</taxon>
        <taxon>Myomorpha</taxon>
        <taxon>Muroidea</taxon>
        <taxon>Muridae</taxon>
        <taxon>Murinae</taxon>
        <taxon>Rattus</taxon>
    </lineage>
</organism>
<proteinExistence type="predicted"/>